<reference evidence="10" key="1">
    <citation type="submission" date="2022-08" db="EMBL/GenBank/DDBJ databases">
        <title>Complete Genome Sequences of 2 Bosea sp. soil isolates.</title>
        <authorList>
            <person name="Alvarez Arevalo M."/>
            <person name="Sterndorff E.B."/>
            <person name="Faurdal D."/>
            <person name="Joergensen T.S."/>
            <person name="Weber T."/>
        </authorList>
    </citation>
    <scope>NUCLEOTIDE SEQUENCE</scope>
    <source>
        <strain evidence="10">NBC_00436</strain>
    </source>
</reference>
<comment type="similarity">
    <text evidence="2">Belongs to the binding-protein-dependent transport system permease family. CysTW subfamily.</text>
</comment>
<proteinExistence type="inferred from homology"/>
<accession>A0A9E7ZS55</accession>
<protein>
    <submittedName>
        <fullName evidence="10">ABC transporter permease</fullName>
    </submittedName>
</protein>
<feature type="transmembrane region" description="Helical" evidence="8">
    <location>
        <begin position="193"/>
        <end position="214"/>
    </location>
</feature>
<keyword evidence="6 8" id="KW-1133">Transmembrane helix</keyword>
<dbReference type="AlphaFoldDB" id="A0A9E7ZS55"/>
<evidence type="ECO:0000256" key="7">
    <source>
        <dbReference type="ARBA" id="ARBA00023136"/>
    </source>
</evidence>
<dbReference type="CDD" id="cd06261">
    <property type="entry name" value="TM_PBP2"/>
    <property type="match status" value="1"/>
</dbReference>
<evidence type="ECO:0000313" key="10">
    <source>
        <dbReference type="EMBL" id="UZF86061.1"/>
    </source>
</evidence>
<keyword evidence="7 8" id="KW-0472">Membrane</keyword>
<evidence type="ECO:0000256" key="3">
    <source>
        <dbReference type="ARBA" id="ARBA00022448"/>
    </source>
</evidence>
<evidence type="ECO:0000256" key="2">
    <source>
        <dbReference type="ARBA" id="ARBA00007069"/>
    </source>
</evidence>
<evidence type="ECO:0000256" key="5">
    <source>
        <dbReference type="ARBA" id="ARBA00022692"/>
    </source>
</evidence>
<feature type="transmembrane region" description="Helical" evidence="8">
    <location>
        <begin position="100"/>
        <end position="130"/>
    </location>
</feature>
<dbReference type="InterPro" id="IPR000515">
    <property type="entry name" value="MetI-like"/>
</dbReference>
<dbReference type="InterPro" id="IPR035906">
    <property type="entry name" value="MetI-like_sf"/>
</dbReference>
<feature type="transmembrane region" description="Helical" evidence="8">
    <location>
        <begin position="9"/>
        <end position="36"/>
    </location>
</feature>
<dbReference type="PROSITE" id="PS50928">
    <property type="entry name" value="ABC_TM1"/>
    <property type="match status" value="1"/>
</dbReference>
<evidence type="ECO:0000256" key="8">
    <source>
        <dbReference type="RuleBase" id="RU363032"/>
    </source>
</evidence>
<feature type="transmembrane region" description="Helical" evidence="8">
    <location>
        <begin position="249"/>
        <end position="271"/>
    </location>
</feature>
<evidence type="ECO:0000256" key="4">
    <source>
        <dbReference type="ARBA" id="ARBA00022475"/>
    </source>
</evidence>
<dbReference type="SUPFAM" id="SSF161098">
    <property type="entry name" value="MetI-like"/>
    <property type="match status" value="1"/>
</dbReference>
<dbReference type="Pfam" id="PF00528">
    <property type="entry name" value="BPD_transp_1"/>
    <property type="match status" value="1"/>
</dbReference>
<gene>
    <name evidence="10" type="ORF">NWE54_19945</name>
</gene>
<keyword evidence="3 8" id="KW-0813">Transport</keyword>
<sequence>MPSRSLQPYLLLTIPALLFGVFFVWPLITLVVTSFYDYSRLTGMVETFTTRNYQRILFDSYYLDIVLQTVRLGLVTAFVTTVVAYPVALYLTVAGPRARAFVLLFVLSPLMISVIVRSFGWVMIIGPQGLIENLLSLVGLPGGNLLHTEFAVVLGLVNVLLPFVVLSIATSLQTIDPAVPLAASSLGASPWRSFISVVLPLSLPGVLAGVLIAFSLSASTFVTPAVLGGPQFKVLSTTLYQQAVVLQNWPFGAALAVTLVLIVLLAVTLQFRLAERGRYKGAFQ</sequence>
<dbReference type="GO" id="GO:0005886">
    <property type="term" value="C:plasma membrane"/>
    <property type="evidence" value="ECO:0007669"/>
    <property type="project" value="UniProtKB-SubCell"/>
</dbReference>
<keyword evidence="5 8" id="KW-0812">Transmembrane</keyword>
<feature type="domain" description="ABC transmembrane type-1" evidence="9">
    <location>
        <begin position="66"/>
        <end position="270"/>
    </location>
</feature>
<feature type="transmembrane region" description="Helical" evidence="8">
    <location>
        <begin position="150"/>
        <end position="172"/>
    </location>
</feature>
<keyword evidence="4" id="KW-1003">Cell membrane</keyword>
<dbReference type="PANTHER" id="PTHR42929">
    <property type="entry name" value="INNER MEMBRANE ABC TRANSPORTER PERMEASE PROTEIN YDCU-RELATED-RELATED"/>
    <property type="match status" value="1"/>
</dbReference>
<dbReference type="GO" id="GO:0055085">
    <property type="term" value="P:transmembrane transport"/>
    <property type="evidence" value="ECO:0007669"/>
    <property type="project" value="InterPro"/>
</dbReference>
<evidence type="ECO:0000256" key="6">
    <source>
        <dbReference type="ARBA" id="ARBA00022989"/>
    </source>
</evidence>
<evidence type="ECO:0000256" key="1">
    <source>
        <dbReference type="ARBA" id="ARBA00004651"/>
    </source>
</evidence>
<dbReference type="EMBL" id="CP102774">
    <property type="protein sequence ID" value="UZF86061.1"/>
    <property type="molecule type" value="Genomic_DNA"/>
</dbReference>
<feature type="transmembrane region" description="Helical" evidence="8">
    <location>
        <begin position="72"/>
        <end position="93"/>
    </location>
</feature>
<organism evidence="10">
    <name type="scientific">Bosea sp. NBC_00436</name>
    <dbReference type="NCBI Taxonomy" id="2969620"/>
    <lineage>
        <taxon>Bacteria</taxon>
        <taxon>Pseudomonadati</taxon>
        <taxon>Pseudomonadota</taxon>
        <taxon>Alphaproteobacteria</taxon>
        <taxon>Hyphomicrobiales</taxon>
        <taxon>Boseaceae</taxon>
        <taxon>Bosea</taxon>
    </lineage>
</organism>
<name>A0A9E7ZS55_9HYPH</name>
<evidence type="ECO:0000259" key="9">
    <source>
        <dbReference type="PROSITE" id="PS50928"/>
    </source>
</evidence>
<dbReference type="Gene3D" id="1.10.3720.10">
    <property type="entry name" value="MetI-like"/>
    <property type="match status" value="1"/>
</dbReference>
<dbReference type="PANTHER" id="PTHR42929:SF5">
    <property type="entry name" value="ABC TRANSPORTER PERMEASE PROTEIN"/>
    <property type="match status" value="1"/>
</dbReference>
<comment type="subcellular location">
    <subcellularLocation>
        <location evidence="1 8">Cell membrane</location>
        <topology evidence="1 8">Multi-pass membrane protein</topology>
    </subcellularLocation>
</comment>